<organism evidence="1 2">
    <name type="scientific">Phreatobacter aquaticus</name>
    <dbReference type="NCBI Taxonomy" id="2570229"/>
    <lineage>
        <taxon>Bacteria</taxon>
        <taxon>Pseudomonadati</taxon>
        <taxon>Pseudomonadota</taxon>
        <taxon>Alphaproteobacteria</taxon>
        <taxon>Hyphomicrobiales</taxon>
        <taxon>Phreatobacteraceae</taxon>
        <taxon>Phreatobacter</taxon>
    </lineage>
</organism>
<dbReference type="KEGG" id="paqt:E8L99_20985"/>
<evidence type="ECO:0000313" key="2">
    <source>
        <dbReference type="Proteomes" id="UP000298588"/>
    </source>
</evidence>
<keyword evidence="2" id="KW-1185">Reference proteome</keyword>
<dbReference type="Proteomes" id="UP000298588">
    <property type="component" value="Chromosome"/>
</dbReference>
<proteinExistence type="predicted"/>
<reference evidence="1 2" key="1">
    <citation type="submission" date="2019-04" db="EMBL/GenBank/DDBJ databases">
        <title>Phreatobacter aquaticus sp. nov.</title>
        <authorList>
            <person name="Choi A."/>
            <person name="Baek K."/>
        </authorList>
    </citation>
    <scope>NUCLEOTIDE SEQUENCE [LARGE SCALE GENOMIC DNA]</scope>
    <source>
        <strain evidence="1 2">NMCR1094</strain>
    </source>
</reference>
<accession>A0A4D7QS33</accession>
<dbReference type="EMBL" id="CP039865">
    <property type="protein sequence ID" value="QCK88054.1"/>
    <property type="molecule type" value="Genomic_DNA"/>
</dbReference>
<gene>
    <name evidence="1" type="ORF">E8L99_20985</name>
</gene>
<name>A0A4D7QS33_9HYPH</name>
<dbReference type="RefSeq" id="WP_137101382.1">
    <property type="nucleotide sequence ID" value="NZ_CP039865.1"/>
</dbReference>
<evidence type="ECO:0000313" key="1">
    <source>
        <dbReference type="EMBL" id="QCK88054.1"/>
    </source>
</evidence>
<dbReference type="AlphaFoldDB" id="A0A4D7QS33"/>
<sequence>MPIVPFPGVSHDNDSKQTGDHFQQLCQDATANARSAADRLPRHPARPRQWLEVDMHLKLAGDHLTRATLLYRQQFGDPPL</sequence>
<protein>
    <submittedName>
        <fullName evidence="1">Uncharacterized protein</fullName>
    </submittedName>
</protein>